<dbReference type="PANTHER" id="PTHR34126">
    <property type="entry name" value="PEROXISOME BIOGENESIS PROTEIN 22"/>
    <property type="match status" value="1"/>
</dbReference>
<proteinExistence type="predicted"/>
<dbReference type="Proteomes" id="UP001210925">
    <property type="component" value="Unassembled WGS sequence"/>
</dbReference>
<name>A0AAD5Y315_9FUNG</name>
<evidence type="ECO:0000313" key="2">
    <source>
        <dbReference type="Proteomes" id="UP001210925"/>
    </source>
</evidence>
<accession>A0AAD5Y315</accession>
<keyword evidence="2" id="KW-1185">Reference proteome</keyword>
<organism evidence="1 2">
    <name type="scientific">Boothiomyces macroporosus</name>
    <dbReference type="NCBI Taxonomy" id="261099"/>
    <lineage>
        <taxon>Eukaryota</taxon>
        <taxon>Fungi</taxon>
        <taxon>Fungi incertae sedis</taxon>
        <taxon>Chytridiomycota</taxon>
        <taxon>Chytridiomycota incertae sedis</taxon>
        <taxon>Chytridiomycetes</taxon>
        <taxon>Rhizophydiales</taxon>
        <taxon>Terramycetaceae</taxon>
        <taxon>Boothiomyces</taxon>
    </lineage>
</organism>
<dbReference type="AlphaFoldDB" id="A0AAD5Y315"/>
<evidence type="ECO:0000313" key="1">
    <source>
        <dbReference type="EMBL" id="KAJ3255942.1"/>
    </source>
</evidence>
<dbReference type="PANTHER" id="PTHR34126:SF1">
    <property type="entry name" value="PEROXISOME BIOGENESIS PROTEIN 22"/>
    <property type="match status" value="1"/>
</dbReference>
<reference evidence="1" key="1">
    <citation type="submission" date="2020-05" db="EMBL/GenBank/DDBJ databases">
        <title>Phylogenomic resolution of chytrid fungi.</title>
        <authorList>
            <person name="Stajich J.E."/>
            <person name="Amses K."/>
            <person name="Simmons R."/>
            <person name="Seto K."/>
            <person name="Myers J."/>
            <person name="Bonds A."/>
            <person name="Quandt C.A."/>
            <person name="Barry K."/>
            <person name="Liu P."/>
            <person name="Grigoriev I."/>
            <person name="Longcore J.E."/>
            <person name="James T.Y."/>
        </authorList>
    </citation>
    <scope>NUCLEOTIDE SEQUENCE</scope>
    <source>
        <strain evidence="1">PLAUS21</strain>
    </source>
</reference>
<dbReference type="GO" id="GO:0007031">
    <property type="term" value="P:peroxisome organization"/>
    <property type="evidence" value="ECO:0007669"/>
    <property type="project" value="InterPro"/>
</dbReference>
<comment type="caution">
    <text evidence="1">The sequence shown here is derived from an EMBL/GenBank/DDBJ whole genome shotgun (WGS) entry which is preliminary data.</text>
</comment>
<dbReference type="InterPro" id="IPR037485">
    <property type="entry name" value="PEX22"/>
</dbReference>
<dbReference type="EMBL" id="JADGKB010000058">
    <property type="protein sequence ID" value="KAJ3255942.1"/>
    <property type="molecule type" value="Genomic_DNA"/>
</dbReference>
<protein>
    <submittedName>
        <fullName evidence="1">Uncharacterized protein</fullName>
    </submittedName>
</protein>
<dbReference type="Pfam" id="PF22978">
    <property type="entry name" value="HAD_Pex22"/>
    <property type="match status" value="1"/>
</dbReference>
<gene>
    <name evidence="1" type="ORF">HK103_005858</name>
</gene>
<sequence>MMQLFKYFKPKYSIILLIFYLIYRYYKRPKQIQRRRITINSSLLIWNASPNPKNPIIAFKEQGLVFLKRLVNAEIFLISKVDSTEQEQSIIKLLEPYSVNLLFCSTNEGIVHITRHLSPDLHFDSLMDNIVLLQPFIKQLVHYKELSRKDSKISLDDDGYTNVKKIKSLSDFNL</sequence>